<evidence type="ECO:0000256" key="9">
    <source>
        <dbReference type="HAMAP-Rule" id="MF_00625"/>
    </source>
</evidence>
<dbReference type="AlphaFoldDB" id="E8R258"/>
<evidence type="ECO:0000313" key="13">
    <source>
        <dbReference type="Proteomes" id="UP000008631"/>
    </source>
</evidence>
<dbReference type="Pfam" id="PF02769">
    <property type="entry name" value="AIRS_C"/>
    <property type="match status" value="1"/>
</dbReference>
<dbReference type="FunFam" id="3.30.1330.10:FF:000003">
    <property type="entry name" value="Selenide, water dikinase"/>
    <property type="match status" value="1"/>
</dbReference>
<keyword evidence="13" id="KW-1185">Reference proteome</keyword>
<dbReference type="HOGENOM" id="CLU_032859_0_1_0"/>
<feature type="binding site" description="in other chain" evidence="9">
    <location>
        <begin position="61"/>
        <end position="63"/>
    </location>
    <ligand>
        <name>ATP</name>
        <dbReference type="ChEBI" id="CHEBI:30616"/>
        <note>ligand shared between dimeric partners</note>
    </ligand>
</feature>
<dbReference type="eggNOG" id="COG0709">
    <property type="taxonomic scope" value="Bacteria"/>
</dbReference>
<feature type="binding site" evidence="9">
    <location>
        <position position="257"/>
    </location>
    <ligand>
        <name>Mg(2+)</name>
        <dbReference type="ChEBI" id="CHEBI:18420"/>
    </ligand>
</feature>
<keyword evidence="7 9" id="KW-0460">Magnesium</keyword>
<dbReference type="OrthoDB" id="9772934at2"/>
<proteinExistence type="inferred from homology"/>
<evidence type="ECO:0000256" key="8">
    <source>
        <dbReference type="ARBA" id="ARBA00023266"/>
    </source>
</evidence>
<feature type="binding site" evidence="9">
    <location>
        <position position="64"/>
    </location>
    <ligand>
        <name>Mg(2+)</name>
        <dbReference type="ChEBI" id="CHEBI:18420"/>
    </ligand>
</feature>
<comment type="cofactor">
    <cofactor evidence="9">
        <name>Mg(2+)</name>
        <dbReference type="ChEBI" id="CHEBI:18420"/>
    </cofactor>
    <text evidence="9">Binds 1 Mg(2+) ion per monomer.</text>
</comment>
<dbReference type="InterPro" id="IPR036921">
    <property type="entry name" value="PurM-like_N_sf"/>
</dbReference>
<feature type="binding site" description="in other chain" evidence="9">
    <location>
        <position position="81"/>
    </location>
    <ligand>
        <name>ATP</name>
        <dbReference type="ChEBI" id="CHEBI:30616"/>
        <note>ligand shared between dimeric partners</note>
    </ligand>
</feature>
<comment type="subunit">
    <text evidence="9">Homodimer.</text>
</comment>
<dbReference type="InterPro" id="IPR016188">
    <property type="entry name" value="PurM-like_N"/>
</dbReference>
<dbReference type="EMBL" id="CP002353">
    <property type="protein sequence ID" value="ADV63488.1"/>
    <property type="molecule type" value="Genomic_DNA"/>
</dbReference>
<feature type="domain" description="PurM-like N-terminal" evidence="10">
    <location>
        <begin position="63"/>
        <end position="169"/>
    </location>
</feature>
<evidence type="ECO:0000259" key="10">
    <source>
        <dbReference type="Pfam" id="PF00586"/>
    </source>
</evidence>
<keyword evidence="8 9" id="KW-0711">Selenium</keyword>
<feature type="active site" evidence="9">
    <location>
        <position position="30"/>
    </location>
</feature>
<dbReference type="STRING" id="575540.Isop_2923"/>
<gene>
    <name evidence="9" type="primary">selD</name>
    <name evidence="12" type="ordered locus">Isop_2923</name>
</gene>
<dbReference type="Pfam" id="PF00586">
    <property type="entry name" value="AIRS"/>
    <property type="match status" value="1"/>
</dbReference>
<dbReference type="InParanoid" id="E8R258"/>
<name>E8R258_ISOPI</name>
<dbReference type="RefSeq" id="WP_013565776.1">
    <property type="nucleotide sequence ID" value="NC_014962.1"/>
</dbReference>
<comment type="catalytic activity">
    <reaction evidence="9">
        <text>hydrogenselenide + ATP + H2O = selenophosphate + AMP + phosphate + 2 H(+)</text>
        <dbReference type="Rhea" id="RHEA:18737"/>
        <dbReference type="ChEBI" id="CHEBI:15377"/>
        <dbReference type="ChEBI" id="CHEBI:15378"/>
        <dbReference type="ChEBI" id="CHEBI:16144"/>
        <dbReference type="ChEBI" id="CHEBI:29317"/>
        <dbReference type="ChEBI" id="CHEBI:30616"/>
        <dbReference type="ChEBI" id="CHEBI:43474"/>
        <dbReference type="ChEBI" id="CHEBI:456215"/>
        <dbReference type="EC" id="2.7.9.3"/>
    </reaction>
</comment>
<dbReference type="GO" id="GO:0004756">
    <property type="term" value="F:selenide, water dikinase activity"/>
    <property type="evidence" value="ECO:0007669"/>
    <property type="project" value="UniProtKB-UniRule"/>
</dbReference>
<evidence type="ECO:0000256" key="1">
    <source>
        <dbReference type="ARBA" id="ARBA00008026"/>
    </source>
</evidence>
<evidence type="ECO:0000256" key="4">
    <source>
        <dbReference type="ARBA" id="ARBA00022741"/>
    </source>
</evidence>
<feature type="binding site" evidence="9">
    <location>
        <position position="104"/>
    </location>
    <ligand>
        <name>Mg(2+)</name>
        <dbReference type="ChEBI" id="CHEBI:18420"/>
    </ligand>
</feature>
<dbReference type="SUPFAM" id="SSF56042">
    <property type="entry name" value="PurM C-terminal domain-like"/>
    <property type="match status" value="1"/>
</dbReference>
<evidence type="ECO:0000256" key="5">
    <source>
        <dbReference type="ARBA" id="ARBA00022777"/>
    </source>
</evidence>
<keyword evidence="2 9" id="KW-0808">Transferase</keyword>
<reference evidence="12 13" key="1">
    <citation type="journal article" date="2011" name="Stand. Genomic Sci.">
        <title>Complete genome sequence of Isosphaera pallida type strain (IS1B).</title>
        <authorList>
            <consortium name="US DOE Joint Genome Institute (JGI-PGF)"/>
            <person name="Goker M."/>
            <person name="Cleland D."/>
            <person name="Saunders E."/>
            <person name="Lapidus A."/>
            <person name="Nolan M."/>
            <person name="Lucas S."/>
            <person name="Hammon N."/>
            <person name="Deshpande S."/>
            <person name="Cheng J.F."/>
            <person name="Tapia R."/>
            <person name="Han C."/>
            <person name="Goodwin L."/>
            <person name="Pitluck S."/>
            <person name="Liolios K."/>
            <person name="Pagani I."/>
            <person name="Ivanova N."/>
            <person name="Mavromatis K."/>
            <person name="Pati A."/>
            <person name="Chen A."/>
            <person name="Palaniappan K."/>
            <person name="Land M."/>
            <person name="Hauser L."/>
            <person name="Chang Y.J."/>
            <person name="Jeffries C.D."/>
            <person name="Detter J.C."/>
            <person name="Beck B."/>
            <person name="Woyke T."/>
            <person name="Bristow J."/>
            <person name="Eisen J.A."/>
            <person name="Markowitz V."/>
            <person name="Hugenholtz P."/>
            <person name="Kyrpides N.C."/>
            <person name="Klenk H.P."/>
        </authorList>
    </citation>
    <scope>NUCLEOTIDE SEQUENCE [LARGE SCALE GENOMIC DNA]</scope>
    <source>
        <strain evidence="13">ATCC 43644 / DSM 9630 / IS1B</strain>
    </source>
</reference>
<evidence type="ECO:0000256" key="6">
    <source>
        <dbReference type="ARBA" id="ARBA00022840"/>
    </source>
</evidence>
<dbReference type="NCBIfam" id="TIGR00476">
    <property type="entry name" value="selD"/>
    <property type="match status" value="1"/>
</dbReference>
<dbReference type="NCBIfam" id="NF002098">
    <property type="entry name" value="PRK00943.1"/>
    <property type="match status" value="1"/>
</dbReference>
<feature type="binding site" description="in other chain" evidence="9">
    <location>
        <position position="104"/>
    </location>
    <ligand>
        <name>ATP</name>
        <dbReference type="ChEBI" id="CHEBI:30616"/>
        <note>ligand shared between dimeric partners</note>
    </ligand>
</feature>
<dbReference type="PIRSF" id="PIRSF036407">
    <property type="entry name" value="Selenphspht_syn"/>
    <property type="match status" value="1"/>
</dbReference>
<dbReference type="InterPro" id="IPR004536">
    <property type="entry name" value="SPS/SelD"/>
</dbReference>
<dbReference type="PANTHER" id="PTHR10256:SF0">
    <property type="entry name" value="INACTIVE SELENIDE, WATER DIKINASE-LIKE PROTEIN-RELATED"/>
    <property type="match status" value="1"/>
</dbReference>
<keyword evidence="6 9" id="KW-0067">ATP-binding</keyword>
<dbReference type="GO" id="GO:0005737">
    <property type="term" value="C:cytoplasm"/>
    <property type="evidence" value="ECO:0007669"/>
    <property type="project" value="TreeGrafter"/>
</dbReference>
<comment type="similarity">
    <text evidence="1 9">Belongs to the selenophosphate synthase 1 family. Class I subfamily.</text>
</comment>
<feature type="domain" description="PurM-like C-terminal" evidence="11">
    <location>
        <begin position="182"/>
        <end position="373"/>
    </location>
</feature>
<feature type="binding site" description="in other chain" evidence="9">
    <location>
        <position position="33"/>
    </location>
    <ligand>
        <name>ATP</name>
        <dbReference type="ChEBI" id="CHEBI:30616"/>
        <note>ligand shared between dimeric partners</note>
    </ligand>
</feature>
<dbReference type="SUPFAM" id="SSF55326">
    <property type="entry name" value="PurM N-terminal domain-like"/>
    <property type="match status" value="1"/>
</dbReference>
<protein>
    <recommendedName>
        <fullName evidence="9">Selenide, water dikinase</fullName>
        <ecNumber evidence="9">2.7.9.3</ecNumber>
    </recommendedName>
    <alternativeName>
        <fullName evidence="9">Selenium donor protein</fullName>
    </alternativeName>
    <alternativeName>
        <fullName evidence="9">Selenophosphate synthase</fullName>
    </alternativeName>
</protein>
<feature type="site" description="Important for catalytic activity" evidence="9">
    <location>
        <position position="33"/>
    </location>
</feature>
<keyword evidence="3 9" id="KW-0479">Metal-binding</keyword>
<dbReference type="InterPro" id="IPR023061">
    <property type="entry name" value="SelD_I"/>
</dbReference>
<evidence type="ECO:0000256" key="7">
    <source>
        <dbReference type="ARBA" id="ARBA00022842"/>
    </source>
</evidence>
<evidence type="ECO:0000256" key="3">
    <source>
        <dbReference type="ARBA" id="ARBA00022723"/>
    </source>
</evidence>
<dbReference type="PANTHER" id="PTHR10256">
    <property type="entry name" value="SELENIDE, WATER DIKINASE"/>
    <property type="match status" value="1"/>
</dbReference>
<sequence>MSSPLAPPAESSAVSNHPRRLTDYANCAGCAGKLASLGITQLLSDLPPRPNDPNLLVATETRDDAGVYQLNDGLALVQTVDFFPPLVDDPRDFGRIAAANALSDVYAMNGRPLTVLNLVGFPDDELPLSLLGAILRGAGEIVTEAGAVTVGGHSIRDREIKFGLSVTGLADPAAVWTNAAARPGDLLILTKPLGTGFITTAAKRRSAPETPNGPPRPLDPTIADLLTRAVASMTQLNRIGQTAAHAAPVGTVHAVTDVTGYGLAGHGFEMAHAAGVHFEFRATDLPRFPGVESLATPEFRTRAAATNRAFVADHLVIAQDADPIGVELAFDPQTSGGLLMAVAPEAVEPILAELQRLGALAAAVVGRVVALDRSSNSSQPPVYLSLV</sequence>
<dbReference type="GO" id="GO:0005524">
    <property type="term" value="F:ATP binding"/>
    <property type="evidence" value="ECO:0007669"/>
    <property type="project" value="UniProtKB-UniRule"/>
</dbReference>
<dbReference type="Gene3D" id="3.30.1330.10">
    <property type="entry name" value="PurM-like, N-terminal domain"/>
    <property type="match status" value="1"/>
</dbReference>
<dbReference type="EC" id="2.7.9.3" evidence="9"/>
<evidence type="ECO:0000259" key="11">
    <source>
        <dbReference type="Pfam" id="PF02769"/>
    </source>
</evidence>
<dbReference type="InterPro" id="IPR036676">
    <property type="entry name" value="PurM-like_C_sf"/>
</dbReference>
<organism evidence="12 13">
    <name type="scientific">Isosphaera pallida (strain ATCC 43644 / DSM 9630 / IS1B)</name>
    <dbReference type="NCBI Taxonomy" id="575540"/>
    <lineage>
        <taxon>Bacteria</taxon>
        <taxon>Pseudomonadati</taxon>
        <taxon>Planctomycetota</taxon>
        <taxon>Planctomycetia</taxon>
        <taxon>Isosphaerales</taxon>
        <taxon>Isosphaeraceae</taxon>
        <taxon>Isosphaera</taxon>
    </lineage>
</organism>
<dbReference type="Gene3D" id="3.90.650.10">
    <property type="entry name" value="PurM-like C-terminal domain"/>
    <property type="match status" value="1"/>
</dbReference>
<dbReference type="GO" id="GO:0016260">
    <property type="term" value="P:selenocysteine biosynthetic process"/>
    <property type="evidence" value="ECO:0007669"/>
    <property type="project" value="InterPro"/>
</dbReference>
<dbReference type="GO" id="GO:0000287">
    <property type="term" value="F:magnesium ion binding"/>
    <property type="evidence" value="ECO:0007669"/>
    <property type="project" value="UniProtKB-UniRule"/>
</dbReference>
<accession>E8R258</accession>
<dbReference type="Proteomes" id="UP000008631">
    <property type="component" value="Chromosome"/>
</dbReference>
<evidence type="ECO:0000256" key="2">
    <source>
        <dbReference type="ARBA" id="ARBA00022679"/>
    </source>
</evidence>
<evidence type="ECO:0000313" key="12">
    <source>
        <dbReference type="EMBL" id="ADV63488.1"/>
    </source>
</evidence>
<feature type="binding site" evidence="9">
    <location>
        <begin position="152"/>
        <end position="154"/>
    </location>
    <ligand>
        <name>ATP</name>
        <dbReference type="ChEBI" id="CHEBI:30616"/>
        <note>ligand shared between dimeric partners</note>
    </ligand>
</feature>
<keyword evidence="4 9" id="KW-0547">Nucleotide-binding</keyword>
<keyword evidence="5 9" id="KW-0418">Kinase</keyword>
<dbReference type="KEGG" id="ipa:Isop_2923"/>
<dbReference type="HAMAP" id="MF_00625">
    <property type="entry name" value="SelD"/>
    <property type="match status" value="1"/>
</dbReference>
<dbReference type="FunCoup" id="E8R258">
    <property type="interactions" value="306"/>
</dbReference>
<dbReference type="InterPro" id="IPR010918">
    <property type="entry name" value="PurM-like_C_dom"/>
</dbReference>
<comment type="function">
    <text evidence="9">Synthesizes selenophosphate from selenide and ATP.</text>
</comment>
<dbReference type="CDD" id="cd02195">
    <property type="entry name" value="SelD"/>
    <property type="match status" value="1"/>
</dbReference>